<dbReference type="InterPro" id="IPR051418">
    <property type="entry name" value="Spondin/Thrombospondin_T1"/>
</dbReference>
<dbReference type="Pfam" id="PF06468">
    <property type="entry name" value="Spond_N"/>
    <property type="match status" value="1"/>
</dbReference>
<dbReference type="PROSITE" id="PS51020">
    <property type="entry name" value="SPONDIN"/>
    <property type="match status" value="1"/>
</dbReference>
<dbReference type="NCBIfam" id="NF038123">
    <property type="entry name" value="NF038123_dom"/>
    <property type="match status" value="1"/>
</dbReference>
<name>A0A9D4YQH6_RHISA</name>
<dbReference type="PANTHER" id="PTHR11311:SF15">
    <property type="entry name" value="SPONDIN-2"/>
    <property type="match status" value="1"/>
</dbReference>
<dbReference type="EMBL" id="JABSTV010001245">
    <property type="protein sequence ID" value="KAH7984251.1"/>
    <property type="molecule type" value="Genomic_DNA"/>
</dbReference>
<dbReference type="VEuPathDB" id="VectorBase:RSAN_028931"/>
<evidence type="ECO:0000259" key="3">
    <source>
        <dbReference type="PROSITE" id="PS51020"/>
    </source>
</evidence>
<dbReference type="GO" id="GO:0007155">
    <property type="term" value="P:cell adhesion"/>
    <property type="evidence" value="ECO:0007669"/>
    <property type="project" value="TreeGrafter"/>
</dbReference>
<dbReference type="Gene3D" id="2.60.40.2130">
    <property type="entry name" value="F-spondin domain"/>
    <property type="match status" value="1"/>
</dbReference>
<sequence length="563" mass="62064">MAQRRAPPSLRFALLLLLFWPPCHEACRGLAQYRVTLATAWTASRFPKQYPQWRPPAQWSQLFGVSHNASVHVWREGRLAGEGLRQFAEHGHVGRLSSQLAQGFGGVLDVFHGPAIAKGSGASSAAFFADARHSKVTAMSRLVPSPDWFVGVDGIELCEGGRWRDLLLVDAQLLDAGTDQGLTFTAPRWPSQPPENVTRITARSPSHPGSAFHYTHLEKLPRIGVFQFRKLHEYASHGDASADQPHGEWVTAEPTASDVVMPSTAPSAEPSSTTSKPPTENEGPYKSRRKNNAMRKQSAYGSRSTPRSFETACYAPGQKMVDSNWYTVTLVPSVSMVSVVGLQPDVWPGPVAASSADPALSVQRRRSLPAAARAALVWKRQDLQDAEHLLPMEPLNPDHARCSAETRLQSGMAGSFTFGRSHPSGERDSDTEPYVPFKSSTPSSQTRMAEDPYVHVASTSSRRSTAALERIYKLHAELLEDLAELVEVNVAEIGGMAHRHLQRTAGLDGYMRITGVVKERVMCHPRDDGCTQLDDLHEDCWEMVRRYLMLDDVEGAITHLENL</sequence>
<evidence type="ECO:0000256" key="2">
    <source>
        <dbReference type="SAM" id="SignalP"/>
    </source>
</evidence>
<feature type="compositionally biased region" description="Polar residues" evidence="1">
    <location>
        <begin position="438"/>
        <end position="447"/>
    </location>
</feature>
<feature type="compositionally biased region" description="Low complexity" evidence="1">
    <location>
        <begin position="262"/>
        <end position="280"/>
    </location>
</feature>
<feature type="region of interest" description="Disordered" evidence="1">
    <location>
        <begin position="255"/>
        <end position="308"/>
    </location>
</feature>
<accession>A0A9D4YQH6</accession>
<keyword evidence="5" id="KW-1185">Reference proteome</keyword>
<dbReference type="PANTHER" id="PTHR11311">
    <property type="entry name" value="SPONDIN"/>
    <property type="match status" value="1"/>
</dbReference>
<reference evidence="4" key="1">
    <citation type="journal article" date="2020" name="Cell">
        <title>Large-Scale Comparative Analyses of Tick Genomes Elucidate Their Genetic Diversity and Vector Capacities.</title>
        <authorList>
            <consortium name="Tick Genome and Microbiome Consortium (TIGMIC)"/>
            <person name="Jia N."/>
            <person name="Wang J."/>
            <person name="Shi W."/>
            <person name="Du L."/>
            <person name="Sun Y."/>
            <person name="Zhan W."/>
            <person name="Jiang J.F."/>
            <person name="Wang Q."/>
            <person name="Zhang B."/>
            <person name="Ji P."/>
            <person name="Bell-Sakyi L."/>
            <person name="Cui X.M."/>
            <person name="Yuan T.T."/>
            <person name="Jiang B.G."/>
            <person name="Yang W.F."/>
            <person name="Lam T.T."/>
            <person name="Chang Q.C."/>
            <person name="Ding S.J."/>
            <person name="Wang X.J."/>
            <person name="Zhu J.G."/>
            <person name="Ruan X.D."/>
            <person name="Zhao L."/>
            <person name="Wei J.T."/>
            <person name="Ye R.Z."/>
            <person name="Que T.C."/>
            <person name="Du C.H."/>
            <person name="Zhou Y.H."/>
            <person name="Cheng J.X."/>
            <person name="Dai P.F."/>
            <person name="Guo W.B."/>
            <person name="Han X.H."/>
            <person name="Huang E.J."/>
            <person name="Li L.F."/>
            <person name="Wei W."/>
            <person name="Gao Y.C."/>
            <person name="Liu J.Z."/>
            <person name="Shao H.Z."/>
            <person name="Wang X."/>
            <person name="Wang C.C."/>
            <person name="Yang T.C."/>
            <person name="Huo Q.B."/>
            <person name="Li W."/>
            <person name="Chen H.Y."/>
            <person name="Chen S.E."/>
            <person name="Zhou L.G."/>
            <person name="Ni X.B."/>
            <person name="Tian J.H."/>
            <person name="Sheng Y."/>
            <person name="Liu T."/>
            <person name="Pan Y.S."/>
            <person name="Xia L.Y."/>
            <person name="Li J."/>
            <person name="Zhao F."/>
            <person name="Cao W.C."/>
        </authorList>
    </citation>
    <scope>NUCLEOTIDE SEQUENCE</scope>
    <source>
        <strain evidence="4">Rsan-2018</strain>
    </source>
</reference>
<proteinExistence type="predicted"/>
<evidence type="ECO:0000313" key="5">
    <source>
        <dbReference type="Proteomes" id="UP000821837"/>
    </source>
</evidence>
<dbReference type="GO" id="GO:0031012">
    <property type="term" value="C:extracellular matrix"/>
    <property type="evidence" value="ECO:0007669"/>
    <property type="project" value="TreeGrafter"/>
</dbReference>
<feature type="signal peptide" evidence="2">
    <location>
        <begin position="1"/>
        <end position="25"/>
    </location>
</feature>
<feature type="domain" description="Spondin" evidence="3">
    <location>
        <begin position="21"/>
        <end position="208"/>
    </location>
</feature>
<organism evidence="4 5">
    <name type="scientific">Rhipicephalus sanguineus</name>
    <name type="common">Brown dog tick</name>
    <name type="synonym">Ixodes sanguineus</name>
    <dbReference type="NCBI Taxonomy" id="34632"/>
    <lineage>
        <taxon>Eukaryota</taxon>
        <taxon>Metazoa</taxon>
        <taxon>Ecdysozoa</taxon>
        <taxon>Arthropoda</taxon>
        <taxon>Chelicerata</taxon>
        <taxon>Arachnida</taxon>
        <taxon>Acari</taxon>
        <taxon>Parasitiformes</taxon>
        <taxon>Ixodida</taxon>
        <taxon>Ixodoidea</taxon>
        <taxon>Ixodidae</taxon>
        <taxon>Rhipicephalinae</taxon>
        <taxon>Rhipicephalus</taxon>
        <taxon>Rhipicephalus</taxon>
    </lineage>
</organism>
<dbReference type="Proteomes" id="UP000821837">
    <property type="component" value="Chromosome 1"/>
</dbReference>
<feature type="chain" id="PRO_5039045392" description="Spondin domain-containing protein" evidence="2">
    <location>
        <begin position="26"/>
        <end position="563"/>
    </location>
</feature>
<comment type="caution">
    <text evidence="4">The sequence shown here is derived from an EMBL/GenBank/DDBJ whole genome shotgun (WGS) entry which is preliminary data.</text>
</comment>
<protein>
    <recommendedName>
        <fullName evidence="3">Spondin domain-containing protein</fullName>
    </recommendedName>
</protein>
<keyword evidence="2" id="KW-0732">Signal</keyword>
<dbReference type="AlphaFoldDB" id="A0A9D4YQH6"/>
<reference evidence="4" key="2">
    <citation type="submission" date="2021-09" db="EMBL/GenBank/DDBJ databases">
        <authorList>
            <person name="Jia N."/>
            <person name="Wang J."/>
            <person name="Shi W."/>
            <person name="Du L."/>
            <person name="Sun Y."/>
            <person name="Zhan W."/>
            <person name="Jiang J."/>
            <person name="Wang Q."/>
            <person name="Zhang B."/>
            <person name="Ji P."/>
            <person name="Sakyi L.B."/>
            <person name="Cui X."/>
            <person name="Yuan T."/>
            <person name="Jiang B."/>
            <person name="Yang W."/>
            <person name="Lam T.T.-Y."/>
            <person name="Chang Q."/>
            <person name="Ding S."/>
            <person name="Wang X."/>
            <person name="Zhu J."/>
            <person name="Ruan X."/>
            <person name="Zhao L."/>
            <person name="Wei J."/>
            <person name="Que T."/>
            <person name="Du C."/>
            <person name="Cheng J."/>
            <person name="Dai P."/>
            <person name="Han X."/>
            <person name="Huang E."/>
            <person name="Gao Y."/>
            <person name="Liu J."/>
            <person name="Shao H."/>
            <person name="Ye R."/>
            <person name="Li L."/>
            <person name="Wei W."/>
            <person name="Wang X."/>
            <person name="Wang C."/>
            <person name="Huo Q."/>
            <person name="Li W."/>
            <person name="Guo W."/>
            <person name="Chen H."/>
            <person name="Chen S."/>
            <person name="Zhou L."/>
            <person name="Zhou L."/>
            <person name="Ni X."/>
            <person name="Tian J."/>
            <person name="Zhou Y."/>
            <person name="Sheng Y."/>
            <person name="Liu T."/>
            <person name="Pan Y."/>
            <person name="Xia L."/>
            <person name="Li J."/>
            <person name="Zhao F."/>
            <person name="Cao W."/>
        </authorList>
    </citation>
    <scope>NUCLEOTIDE SEQUENCE</scope>
    <source>
        <strain evidence="4">Rsan-2018</strain>
        <tissue evidence="4">Larvae</tissue>
    </source>
</reference>
<feature type="compositionally biased region" description="Polar residues" evidence="1">
    <location>
        <begin position="299"/>
        <end position="308"/>
    </location>
</feature>
<evidence type="ECO:0000256" key="1">
    <source>
        <dbReference type="SAM" id="MobiDB-lite"/>
    </source>
</evidence>
<evidence type="ECO:0000313" key="4">
    <source>
        <dbReference type="EMBL" id="KAH7984251.1"/>
    </source>
</evidence>
<feature type="region of interest" description="Disordered" evidence="1">
    <location>
        <begin position="419"/>
        <end position="449"/>
    </location>
</feature>
<dbReference type="InterPro" id="IPR009465">
    <property type="entry name" value="Spondin_N"/>
</dbReference>
<dbReference type="InterPro" id="IPR038678">
    <property type="entry name" value="Spondin_N_sf"/>
</dbReference>
<gene>
    <name evidence="4" type="ORF">HPB52_018600</name>
</gene>